<dbReference type="PANTHER" id="PTHR12526">
    <property type="entry name" value="GLYCOSYLTRANSFERASE"/>
    <property type="match status" value="1"/>
</dbReference>
<sequence>MFTSNSTALAPLRRQIQPARVKFPRIQIVSLTWNIPENFGGLTNVLLRRTSLIAQLGGFDVPILTLGPQPDVKAKERELRKIGMIGKRVHLRNVWAEIAAMNDRQLDRLAISGLPAPQRTHPSPSHIEYSDDKCRRTSFDSTGATLRVDHLRADKTVVVRDERKDPNGHGVILYNTSGKPLCRWDRIRDLYFAWMDAAIGDEETFLINDSAFIGSFLGHYQRPHVRKIQAIHSAHLEPDAPSLYGPVFAAKKEIITDHAQFDALTLLTERQCSELRKAFPAAENTVVIPNSRRAAKSGIQDTRHRNPGSGIILARLSSVKRIDIAIDSLRILKEDRKTTTPTLDIFGTGPDLSRLQNLVSNLNLSNDVKFRGYSHETSNLLNQASFLVLSSKSEGFGLVLVEAMAAGCVPIAFDIRYGPSDIITHGVDGFLVPDGDSSALAATIAEFLEMSEKDRLKMRNAARENARRFGDVTVTQMWAELCHRLIKRPVRPLVAGRPAEVSLIRLSSRDSFSAVILCGKTAGGWASAGADTYLRARTRSGLYGFEVPVRLYDDETFDVSIPLTHFAAQSPEVYDFWLTVAGAQQHRRVSVATGAKIIPPPQAIRRLDDSTKRTKATSALLSSRHGSESDQRLTAFLIFRAQARISPRRPVVSLMLILPCAVQYGCTFPRATSEASTSGAEATRARCTRSLRGSSS</sequence>
<dbReference type="KEGG" id="blut:EW640_07370"/>
<feature type="region of interest" description="Disordered" evidence="3">
    <location>
        <begin position="673"/>
        <end position="696"/>
    </location>
</feature>
<keyword evidence="1" id="KW-0328">Glycosyltransferase</keyword>
<dbReference type="SUPFAM" id="SSF53756">
    <property type="entry name" value="UDP-Glycosyltransferase/glycogen phosphorylase"/>
    <property type="match status" value="1"/>
</dbReference>
<gene>
    <name evidence="5" type="ORF">EW640_07370</name>
</gene>
<evidence type="ECO:0000256" key="1">
    <source>
        <dbReference type="ARBA" id="ARBA00022676"/>
    </source>
</evidence>
<accession>A0A6G8KWE7</accession>
<dbReference type="AlphaFoldDB" id="A0A6G8KWE7"/>
<keyword evidence="2 5" id="KW-0808">Transferase</keyword>
<reference evidence="5 6" key="1">
    <citation type="submission" date="2019-02" db="EMBL/GenBank/DDBJ databases">
        <title>Complete Genome Sequence and Methylome Analysis of Brevibacterium luteolum NEB1784.</title>
        <authorList>
            <person name="Fomenkov A."/>
            <person name="Roberts R.J."/>
        </authorList>
    </citation>
    <scope>NUCLEOTIDE SEQUENCE [LARGE SCALE GENOMIC DNA]</scope>
    <source>
        <strain evidence="5 6">NEB1784</strain>
    </source>
</reference>
<dbReference type="InterPro" id="IPR001296">
    <property type="entry name" value="Glyco_trans_1"/>
</dbReference>
<feature type="compositionally biased region" description="Low complexity" evidence="3">
    <location>
        <begin position="673"/>
        <end position="682"/>
    </location>
</feature>
<dbReference type="Proteomes" id="UP000501518">
    <property type="component" value="Chromosome"/>
</dbReference>
<evidence type="ECO:0000313" key="6">
    <source>
        <dbReference type="Proteomes" id="UP000501518"/>
    </source>
</evidence>
<dbReference type="PANTHER" id="PTHR12526:SF629">
    <property type="entry name" value="TEICHURONIC ACID BIOSYNTHESIS GLYCOSYLTRANSFERASE TUAH-RELATED"/>
    <property type="match status" value="1"/>
</dbReference>
<organism evidence="5 6">
    <name type="scientific">Brevibacterium luteolum</name>
    <dbReference type="NCBI Taxonomy" id="199591"/>
    <lineage>
        <taxon>Bacteria</taxon>
        <taxon>Bacillati</taxon>
        <taxon>Actinomycetota</taxon>
        <taxon>Actinomycetes</taxon>
        <taxon>Micrococcales</taxon>
        <taxon>Brevibacteriaceae</taxon>
        <taxon>Brevibacterium</taxon>
    </lineage>
</organism>
<feature type="domain" description="Glycosyl transferase family 1" evidence="4">
    <location>
        <begin position="312"/>
        <end position="464"/>
    </location>
</feature>
<dbReference type="EMBL" id="CP035810">
    <property type="protein sequence ID" value="QIN29108.1"/>
    <property type="molecule type" value="Genomic_DNA"/>
</dbReference>
<name>A0A6G8KWE7_9MICO</name>
<evidence type="ECO:0000256" key="3">
    <source>
        <dbReference type="SAM" id="MobiDB-lite"/>
    </source>
</evidence>
<evidence type="ECO:0000259" key="4">
    <source>
        <dbReference type="Pfam" id="PF00534"/>
    </source>
</evidence>
<protein>
    <submittedName>
        <fullName evidence="5">Glycosyltransferase</fullName>
    </submittedName>
</protein>
<dbReference type="Pfam" id="PF00534">
    <property type="entry name" value="Glycos_transf_1"/>
    <property type="match status" value="1"/>
</dbReference>
<proteinExistence type="predicted"/>
<evidence type="ECO:0000313" key="5">
    <source>
        <dbReference type="EMBL" id="QIN29108.1"/>
    </source>
</evidence>
<dbReference type="Gene3D" id="3.40.50.2000">
    <property type="entry name" value="Glycogen Phosphorylase B"/>
    <property type="match status" value="3"/>
</dbReference>
<dbReference type="GO" id="GO:0016757">
    <property type="term" value="F:glycosyltransferase activity"/>
    <property type="evidence" value="ECO:0007669"/>
    <property type="project" value="UniProtKB-KW"/>
</dbReference>
<evidence type="ECO:0000256" key="2">
    <source>
        <dbReference type="ARBA" id="ARBA00022679"/>
    </source>
</evidence>